<dbReference type="AlphaFoldDB" id="A0A915JXZ1"/>
<evidence type="ECO:0000313" key="1">
    <source>
        <dbReference type="Proteomes" id="UP000887565"/>
    </source>
</evidence>
<dbReference type="Proteomes" id="UP000887565">
    <property type="component" value="Unplaced"/>
</dbReference>
<proteinExistence type="predicted"/>
<name>A0A915JXZ1_ROMCU</name>
<reference evidence="2" key="1">
    <citation type="submission" date="2022-11" db="UniProtKB">
        <authorList>
            <consortium name="WormBaseParasite"/>
        </authorList>
    </citation>
    <scope>IDENTIFICATION</scope>
</reference>
<protein>
    <submittedName>
        <fullName evidence="2">Uncharacterized protein</fullName>
    </submittedName>
</protein>
<evidence type="ECO:0000313" key="2">
    <source>
        <dbReference type="WBParaSite" id="nRc.2.0.1.t30879-RA"/>
    </source>
</evidence>
<dbReference type="WBParaSite" id="nRc.2.0.1.t30879-RA">
    <property type="protein sequence ID" value="nRc.2.0.1.t30879-RA"/>
    <property type="gene ID" value="nRc.2.0.1.g30879"/>
</dbReference>
<keyword evidence="1" id="KW-1185">Reference proteome</keyword>
<accession>A0A915JXZ1</accession>
<organism evidence="1 2">
    <name type="scientific">Romanomermis culicivorax</name>
    <name type="common">Nematode worm</name>
    <dbReference type="NCBI Taxonomy" id="13658"/>
    <lineage>
        <taxon>Eukaryota</taxon>
        <taxon>Metazoa</taxon>
        <taxon>Ecdysozoa</taxon>
        <taxon>Nematoda</taxon>
        <taxon>Enoplea</taxon>
        <taxon>Dorylaimia</taxon>
        <taxon>Mermithida</taxon>
        <taxon>Mermithoidea</taxon>
        <taxon>Mermithidae</taxon>
        <taxon>Romanomermis</taxon>
    </lineage>
</organism>
<sequence length="127" mass="14165">ELITTLIISDVFPRSSLLTAFSSPAFLNEFKDGVLLPVDQVVGDIKVGKFNPLIFALNPYLSRYTLRLPQTIRLVTPSNVPDGVLDRLPQPVSYVAVLLNFLALDTEIISRRQIKRLAYLLPELCPA</sequence>